<reference evidence="14" key="1">
    <citation type="submission" date="2016-01" db="EMBL/GenBank/DDBJ databases">
        <authorList>
            <person name="Mitreva M."/>
            <person name="Pepin K.H."/>
            <person name="Mihindukulasuriya K.A."/>
            <person name="Fulton R."/>
            <person name="Fronick C."/>
            <person name="O'Laughlin M."/>
            <person name="Miner T."/>
            <person name="Herter B."/>
            <person name="Rosa B.A."/>
            <person name="Cordes M."/>
            <person name="Tomlinson C."/>
            <person name="Wollam A."/>
            <person name="Palsikar V.B."/>
            <person name="Mardis E.R."/>
            <person name="Wilson R.K."/>
        </authorList>
    </citation>
    <scope>NUCLEOTIDE SEQUENCE [LARGE SCALE GENOMIC DNA]</scope>
    <source>
        <strain evidence="14">MJR8151</strain>
    </source>
</reference>
<feature type="transmembrane region" description="Helical" evidence="11">
    <location>
        <begin position="266"/>
        <end position="284"/>
    </location>
</feature>
<proteinExistence type="inferred from homology"/>
<evidence type="ECO:0000256" key="10">
    <source>
        <dbReference type="ARBA" id="ARBA00023136"/>
    </source>
</evidence>
<dbReference type="PANTHER" id="PTHR42837:SF2">
    <property type="entry name" value="MEMBRANE METALLOPROTEASE ARASP2, CHLOROPLASTIC-RELATED"/>
    <property type="match status" value="1"/>
</dbReference>
<gene>
    <name evidence="13" type="ORF">HMPREF3200_01844</name>
</gene>
<dbReference type="InterPro" id="IPR004387">
    <property type="entry name" value="Pept_M50_Zn"/>
</dbReference>
<dbReference type="Pfam" id="PF02163">
    <property type="entry name" value="Peptidase_M50"/>
    <property type="match status" value="1"/>
</dbReference>
<dbReference type="Proteomes" id="UP000070383">
    <property type="component" value="Unassembled WGS sequence"/>
</dbReference>
<dbReference type="RefSeq" id="WP_004837330.1">
    <property type="nucleotide sequence ID" value="NZ_CAMPNK010000035.1"/>
</dbReference>
<evidence type="ECO:0000256" key="5">
    <source>
        <dbReference type="ARBA" id="ARBA00022692"/>
    </source>
</evidence>
<protein>
    <submittedName>
        <fullName evidence="13">RIP metalloprotease RseP</fullName>
    </submittedName>
</protein>
<dbReference type="OrthoDB" id="9782003at2"/>
<comment type="caution">
    <text evidence="13">The sequence shown here is derived from an EMBL/GenBank/DDBJ whole genome shotgun (WGS) entry which is preliminary data.</text>
</comment>
<keyword evidence="9 13" id="KW-0482">Metalloprotease</keyword>
<dbReference type="InterPro" id="IPR008915">
    <property type="entry name" value="Peptidase_M50"/>
</dbReference>
<evidence type="ECO:0000313" key="13">
    <source>
        <dbReference type="EMBL" id="KWZ76440.1"/>
    </source>
</evidence>
<comment type="similarity">
    <text evidence="3">Belongs to the peptidase M50B family.</text>
</comment>
<sequence length="339" mass="37132">MTKIIIAIIMFLFLILIHEFGHFIIAKASGIKVNEFAVGMGPAILKKVKGETLYTLRLIPIGGYCAMEGEDEESSDPRSYDMADAKSKFFTILAGPMMNLILAVVIFFIVSLNTGVATNVIGNFTDDSSARMAGLEVGDEILSLGGEKIEKFSDISQVLNAYYKDKDITKTIELEVYRESSKEKLNFDLSPKKEKGGVYLGIEAKLRGVGFFEAIKLGFVETYKNIALIFIILGKLFTGKIAFSALSGPVGVVKELGNQAQNGLMSLLYFLGYISVNLGVFNLLPIPALDGSKIVSALYELFTGKKVNKKFEEKITLAGFVVLISLIILISIKDIINLF</sequence>
<evidence type="ECO:0000256" key="9">
    <source>
        <dbReference type="ARBA" id="ARBA00023049"/>
    </source>
</evidence>
<evidence type="ECO:0000256" key="2">
    <source>
        <dbReference type="ARBA" id="ARBA00004141"/>
    </source>
</evidence>
<evidence type="ECO:0000313" key="14">
    <source>
        <dbReference type="Proteomes" id="UP000070383"/>
    </source>
</evidence>
<feature type="transmembrane region" description="Helical" evidence="11">
    <location>
        <begin position="315"/>
        <end position="336"/>
    </location>
</feature>
<keyword evidence="10 11" id="KW-0472">Membrane</keyword>
<name>A0A133KA88_9FIRM</name>
<evidence type="ECO:0000256" key="6">
    <source>
        <dbReference type="ARBA" id="ARBA00022801"/>
    </source>
</evidence>
<dbReference type="InterPro" id="IPR036034">
    <property type="entry name" value="PDZ_sf"/>
</dbReference>
<evidence type="ECO:0000256" key="1">
    <source>
        <dbReference type="ARBA" id="ARBA00001947"/>
    </source>
</evidence>
<evidence type="ECO:0000256" key="4">
    <source>
        <dbReference type="ARBA" id="ARBA00022670"/>
    </source>
</evidence>
<dbReference type="GO" id="GO:0004222">
    <property type="term" value="F:metalloendopeptidase activity"/>
    <property type="evidence" value="ECO:0007669"/>
    <property type="project" value="InterPro"/>
</dbReference>
<keyword evidence="8 11" id="KW-1133">Transmembrane helix</keyword>
<keyword evidence="14" id="KW-1185">Reference proteome</keyword>
<keyword evidence="4 13" id="KW-0645">Protease</keyword>
<comment type="subcellular location">
    <subcellularLocation>
        <location evidence="2">Membrane</location>
        <topology evidence="2">Multi-pass membrane protein</topology>
    </subcellularLocation>
</comment>
<keyword evidence="5 11" id="KW-0812">Transmembrane</keyword>
<organism evidence="13 14">
    <name type="scientific">Anaerococcus tetradius</name>
    <dbReference type="NCBI Taxonomy" id="33036"/>
    <lineage>
        <taxon>Bacteria</taxon>
        <taxon>Bacillati</taxon>
        <taxon>Bacillota</taxon>
        <taxon>Tissierellia</taxon>
        <taxon>Tissierellales</taxon>
        <taxon>Peptoniphilaceae</taxon>
        <taxon>Anaerococcus</taxon>
    </lineage>
</organism>
<evidence type="ECO:0000256" key="3">
    <source>
        <dbReference type="ARBA" id="ARBA00007931"/>
    </source>
</evidence>
<dbReference type="SUPFAM" id="SSF50156">
    <property type="entry name" value="PDZ domain-like"/>
    <property type="match status" value="1"/>
</dbReference>
<keyword evidence="6" id="KW-0378">Hydrolase</keyword>
<dbReference type="AlphaFoldDB" id="A0A133KA88"/>
<evidence type="ECO:0000259" key="12">
    <source>
        <dbReference type="Pfam" id="PF02163"/>
    </source>
</evidence>
<dbReference type="PANTHER" id="PTHR42837">
    <property type="entry name" value="REGULATOR OF SIGMA-E PROTEASE RSEP"/>
    <property type="match status" value="1"/>
</dbReference>
<dbReference type="Gene3D" id="2.30.42.10">
    <property type="match status" value="1"/>
</dbReference>
<evidence type="ECO:0000256" key="11">
    <source>
        <dbReference type="SAM" id="Phobius"/>
    </source>
</evidence>
<dbReference type="EMBL" id="LRPM01000086">
    <property type="protein sequence ID" value="KWZ76440.1"/>
    <property type="molecule type" value="Genomic_DNA"/>
</dbReference>
<feature type="transmembrane region" description="Helical" evidence="11">
    <location>
        <begin position="226"/>
        <end position="246"/>
    </location>
</feature>
<comment type="cofactor">
    <cofactor evidence="1">
        <name>Zn(2+)</name>
        <dbReference type="ChEBI" id="CHEBI:29105"/>
    </cofactor>
</comment>
<dbReference type="CDD" id="cd06163">
    <property type="entry name" value="S2P-M50_PDZ_RseP-like"/>
    <property type="match status" value="1"/>
</dbReference>
<dbReference type="STRING" id="33036.HMPREF3200_01844"/>
<dbReference type="GO" id="GO:0016020">
    <property type="term" value="C:membrane"/>
    <property type="evidence" value="ECO:0007669"/>
    <property type="project" value="UniProtKB-SubCell"/>
</dbReference>
<evidence type="ECO:0000256" key="8">
    <source>
        <dbReference type="ARBA" id="ARBA00022989"/>
    </source>
</evidence>
<feature type="domain" description="Peptidase M50" evidence="12">
    <location>
        <begin position="7"/>
        <end position="325"/>
    </location>
</feature>
<dbReference type="PATRIC" id="fig|33036.3.peg.1822"/>
<keyword evidence="7" id="KW-0862">Zinc</keyword>
<accession>A0A133KA88</accession>
<dbReference type="GO" id="GO:0006508">
    <property type="term" value="P:proteolysis"/>
    <property type="evidence" value="ECO:0007669"/>
    <property type="project" value="UniProtKB-KW"/>
</dbReference>
<evidence type="ECO:0000256" key="7">
    <source>
        <dbReference type="ARBA" id="ARBA00022833"/>
    </source>
</evidence>
<feature type="transmembrane region" description="Helical" evidence="11">
    <location>
        <begin position="89"/>
        <end position="110"/>
    </location>
</feature>